<reference evidence="3" key="1">
    <citation type="journal article" date="2022" name="Int. J. Mol. Sci.">
        <title>Draft Genome of Tanacetum Coccineum: Genomic Comparison of Closely Related Tanacetum-Family Plants.</title>
        <authorList>
            <person name="Yamashiro T."/>
            <person name="Shiraishi A."/>
            <person name="Nakayama K."/>
            <person name="Satake H."/>
        </authorList>
    </citation>
    <scope>NUCLEOTIDE SEQUENCE</scope>
</reference>
<feature type="compositionally biased region" description="Basic residues" evidence="2">
    <location>
        <begin position="54"/>
        <end position="65"/>
    </location>
</feature>
<feature type="coiled-coil region" evidence="1">
    <location>
        <begin position="508"/>
        <end position="541"/>
    </location>
</feature>
<dbReference type="Proteomes" id="UP001151760">
    <property type="component" value="Unassembled WGS sequence"/>
</dbReference>
<reference evidence="3" key="2">
    <citation type="submission" date="2022-01" db="EMBL/GenBank/DDBJ databases">
        <authorList>
            <person name="Yamashiro T."/>
            <person name="Shiraishi A."/>
            <person name="Satake H."/>
            <person name="Nakayama K."/>
        </authorList>
    </citation>
    <scope>NUCLEOTIDE SEQUENCE</scope>
</reference>
<comment type="caution">
    <text evidence="3">The sequence shown here is derived from an EMBL/GenBank/DDBJ whole genome shotgun (WGS) entry which is preliminary data.</text>
</comment>
<feature type="compositionally biased region" description="Acidic residues" evidence="2">
    <location>
        <begin position="416"/>
        <end position="425"/>
    </location>
</feature>
<feature type="region of interest" description="Disordered" evidence="2">
    <location>
        <begin position="33"/>
        <end position="69"/>
    </location>
</feature>
<proteinExistence type="predicted"/>
<keyword evidence="4" id="KW-1185">Reference proteome</keyword>
<organism evidence="3 4">
    <name type="scientific">Tanacetum coccineum</name>
    <dbReference type="NCBI Taxonomy" id="301880"/>
    <lineage>
        <taxon>Eukaryota</taxon>
        <taxon>Viridiplantae</taxon>
        <taxon>Streptophyta</taxon>
        <taxon>Embryophyta</taxon>
        <taxon>Tracheophyta</taxon>
        <taxon>Spermatophyta</taxon>
        <taxon>Magnoliopsida</taxon>
        <taxon>eudicotyledons</taxon>
        <taxon>Gunneridae</taxon>
        <taxon>Pentapetalae</taxon>
        <taxon>asterids</taxon>
        <taxon>campanulids</taxon>
        <taxon>Asterales</taxon>
        <taxon>Asteraceae</taxon>
        <taxon>Asteroideae</taxon>
        <taxon>Anthemideae</taxon>
        <taxon>Anthemidinae</taxon>
        <taxon>Tanacetum</taxon>
    </lineage>
</organism>
<dbReference type="EMBL" id="BQNB010008582">
    <property type="protein sequence ID" value="GJS51390.1"/>
    <property type="molecule type" value="Genomic_DNA"/>
</dbReference>
<evidence type="ECO:0000313" key="3">
    <source>
        <dbReference type="EMBL" id="GJS51390.1"/>
    </source>
</evidence>
<feature type="compositionally biased region" description="Pro residues" evidence="2">
    <location>
        <begin position="452"/>
        <end position="462"/>
    </location>
</feature>
<evidence type="ECO:0000256" key="1">
    <source>
        <dbReference type="SAM" id="Coils"/>
    </source>
</evidence>
<evidence type="ECO:0000313" key="4">
    <source>
        <dbReference type="Proteomes" id="UP001151760"/>
    </source>
</evidence>
<feature type="region of interest" description="Disordered" evidence="2">
    <location>
        <begin position="179"/>
        <end position="204"/>
    </location>
</feature>
<sequence length="757" mass="86128">MKMKLFGVNLVLAQDINNNIILVLVQETDIQEKDDKASKNGQNRARNGKDKVKSKPKSVKVRKSTPTKSKVNQVKKIQLEGLKLPNLKLYYKNKKTRAEIGNWVLDQNVEDEKDAEFVAIEEVVEKQYLEIPTVEQLLDEVDKLNKAVQETSESPYDIKLEIKVVKSFFTHHISKLKDQTMHDSEETADIHEGSNSDLHSIPDDDMRSISGFHTAKSDDTHENKVSKFDHIFQDDNAFAKRLSLPNHMDHICEEDSSLYLRLGDMESSIVQQVSAEFKSSLPALVTDYLKEQLPSLFSDALKVTLPQLLKDSIKSSVSKSMAEELPHVEAQVQKNLQDQLPNLLLKPMYKEFNAFNKLESQRFVLLQKELTKSLHKNMKKSIKLKGEQPSAQVRLNDEKALVVHNPEEKKEGTVSMEDDSDEDDLDKQPLSKRFKIMTPIPNPIPQNTFFSPTPPAKPTPPRDPTKGKEVAIVREQVNGPVTYQEEGGSIPKMPKLKSFITPDGILSLEELNNQIKELKRISDLKAQKDKSEQELRKMFNQATLKAQAKKYYTVNSNKEATMKIIRGDNPLNLIVHPNFRLKSLGFSESLEVHALASKKTRKSNDMLLQSLRAKFQWVMVQAKKLGLPLPSALATAEEKNRKRTQFLKEAFVTEDIKVDGMDRNLIPPPGVVPIEGLVIKEHESGNFYMNRNTDIVFQIESKFHLTPTVMKGLSECKASESNIRRIRVKDIVKEVEDYLKTYSTAGMDISCYLEGMR</sequence>
<keyword evidence="1" id="KW-0175">Coiled coil</keyword>
<accession>A0ABQ4WEU4</accession>
<evidence type="ECO:0000256" key="2">
    <source>
        <dbReference type="SAM" id="MobiDB-lite"/>
    </source>
</evidence>
<feature type="region of interest" description="Disordered" evidence="2">
    <location>
        <begin position="404"/>
        <end position="466"/>
    </location>
</feature>
<gene>
    <name evidence="3" type="ORF">Tco_0624752</name>
</gene>
<protein>
    <submittedName>
        <fullName evidence="3">Uncharacterized protein</fullName>
    </submittedName>
</protein>
<name>A0ABQ4WEU4_9ASTR</name>